<organism evidence="2 3">
    <name type="scientific">Raoultibacter timonensis</name>
    <dbReference type="NCBI Taxonomy" id="1907662"/>
    <lineage>
        <taxon>Bacteria</taxon>
        <taxon>Bacillati</taxon>
        <taxon>Actinomycetota</taxon>
        <taxon>Coriobacteriia</taxon>
        <taxon>Eggerthellales</taxon>
        <taxon>Eggerthellaceae</taxon>
        <taxon>Raoultibacter</taxon>
    </lineage>
</organism>
<name>A0ABN6MFM5_9ACTN</name>
<evidence type="ECO:0000313" key="2">
    <source>
        <dbReference type="EMBL" id="BDE95870.1"/>
    </source>
</evidence>
<proteinExistence type="predicted"/>
<keyword evidence="3" id="KW-1185">Reference proteome</keyword>
<evidence type="ECO:0000256" key="1">
    <source>
        <dbReference type="SAM" id="MobiDB-lite"/>
    </source>
</evidence>
<gene>
    <name evidence="2" type="ORF">CE91St30_12030</name>
</gene>
<evidence type="ECO:0000313" key="3">
    <source>
        <dbReference type="Proteomes" id="UP001320544"/>
    </source>
</evidence>
<feature type="region of interest" description="Disordered" evidence="1">
    <location>
        <begin position="35"/>
        <end position="56"/>
    </location>
</feature>
<dbReference type="Proteomes" id="UP001320544">
    <property type="component" value="Chromosome"/>
</dbReference>
<accession>A0ABN6MFM5</accession>
<sequence>MRGSAKEPTVEASAAYAESAEICFEGGARREAKPAEAGCEISPQHAMSIRPVHGDH</sequence>
<protein>
    <submittedName>
        <fullName evidence="2">Uncharacterized protein</fullName>
    </submittedName>
</protein>
<dbReference type="EMBL" id="AP025564">
    <property type="protein sequence ID" value="BDE95870.1"/>
    <property type="molecule type" value="Genomic_DNA"/>
</dbReference>
<reference evidence="2 3" key="1">
    <citation type="submission" date="2022-01" db="EMBL/GenBank/DDBJ databases">
        <title>Novel bile acid biosynthetic pathways are enriched in the microbiome of centenarians.</title>
        <authorList>
            <person name="Sato Y."/>
            <person name="Atarashi K."/>
            <person name="Plichta R.D."/>
            <person name="Arai Y."/>
            <person name="Sasajima S."/>
            <person name="Kearney M.S."/>
            <person name="Suda W."/>
            <person name="Takeshita K."/>
            <person name="Sasaki T."/>
            <person name="Okamoto S."/>
            <person name="Skelly N.A."/>
            <person name="Okamura Y."/>
            <person name="Vlamakis H."/>
            <person name="Li Y."/>
            <person name="Tanoue T."/>
            <person name="Takei H."/>
            <person name="Nittono H."/>
            <person name="Narushima S."/>
            <person name="Irie J."/>
            <person name="Itoh H."/>
            <person name="Moriya K."/>
            <person name="Sugiura Y."/>
            <person name="Suematsu M."/>
            <person name="Moritoki N."/>
            <person name="Shibata S."/>
            <person name="Littman R.D."/>
            <person name="Fischbach A.M."/>
            <person name="Uwamino Y."/>
            <person name="Inoue T."/>
            <person name="Honda A."/>
            <person name="Hattori M."/>
            <person name="Murai T."/>
            <person name="Xavier J.R."/>
            <person name="Hirose N."/>
            <person name="Honda K."/>
        </authorList>
    </citation>
    <scope>NUCLEOTIDE SEQUENCE [LARGE SCALE GENOMIC DNA]</scope>
    <source>
        <strain evidence="2 3">CE91-St30</strain>
    </source>
</reference>